<dbReference type="Pfam" id="PF01757">
    <property type="entry name" value="Acyl_transf_3"/>
    <property type="match status" value="1"/>
</dbReference>
<dbReference type="Proteomes" id="UP000664096">
    <property type="component" value="Unassembled WGS sequence"/>
</dbReference>
<feature type="transmembrane region" description="Helical" evidence="1">
    <location>
        <begin position="257"/>
        <end position="276"/>
    </location>
</feature>
<accession>A0A939EGK3</accession>
<keyword evidence="1" id="KW-1133">Transmembrane helix</keyword>
<organism evidence="3 4">
    <name type="scientific">Roseibium aggregatum</name>
    <dbReference type="NCBI Taxonomy" id="187304"/>
    <lineage>
        <taxon>Bacteria</taxon>
        <taxon>Pseudomonadati</taxon>
        <taxon>Pseudomonadota</taxon>
        <taxon>Alphaproteobacteria</taxon>
        <taxon>Hyphomicrobiales</taxon>
        <taxon>Stappiaceae</taxon>
        <taxon>Roseibium</taxon>
    </lineage>
</organism>
<evidence type="ECO:0000259" key="2">
    <source>
        <dbReference type="Pfam" id="PF01757"/>
    </source>
</evidence>
<reference evidence="3" key="1">
    <citation type="submission" date="2020-12" db="EMBL/GenBank/DDBJ databases">
        <title>Oil enriched cultivation method for isolating marine PHA-producing bacteria.</title>
        <authorList>
            <person name="Zheng W."/>
            <person name="Yu S."/>
            <person name="Huang Y."/>
        </authorList>
    </citation>
    <scope>NUCLEOTIDE SEQUENCE</scope>
    <source>
        <strain evidence="3">SY-2-12</strain>
    </source>
</reference>
<protein>
    <submittedName>
        <fullName evidence="3">Acyltransferase</fullName>
    </submittedName>
</protein>
<gene>
    <name evidence="3" type="ORF">JF539_15800</name>
</gene>
<dbReference type="InterPro" id="IPR050879">
    <property type="entry name" value="Acyltransferase_3"/>
</dbReference>
<dbReference type="AlphaFoldDB" id="A0A939EGK3"/>
<evidence type="ECO:0000313" key="4">
    <source>
        <dbReference type="Proteomes" id="UP000664096"/>
    </source>
</evidence>
<name>A0A939EGK3_9HYPH</name>
<dbReference type="EMBL" id="JAEKJZ010000003">
    <property type="protein sequence ID" value="MBN9671813.1"/>
    <property type="molecule type" value="Genomic_DNA"/>
</dbReference>
<dbReference type="PANTHER" id="PTHR23028">
    <property type="entry name" value="ACETYLTRANSFERASE"/>
    <property type="match status" value="1"/>
</dbReference>
<feature type="transmembrane region" description="Helical" evidence="1">
    <location>
        <begin position="36"/>
        <end position="55"/>
    </location>
</feature>
<feature type="transmembrane region" description="Helical" evidence="1">
    <location>
        <begin position="297"/>
        <end position="316"/>
    </location>
</feature>
<keyword evidence="3" id="KW-0808">Transferase</keyword>
<dbReference type="InterPro" id="IPR002656">
    <property type="entry name" value="Acyl_transf_3_dom"/>
</dbReference>
<sequence>MFYSKLNALRGVAAILVAGFHFFLPYENTVPLIRNAALFVDFFFILSGFVIWKSYHRSIRTGAVRFRQFAFLRLMRLYPAHFFIMMAWLAAIGGRYAAARFLGIGSTDLGYNTPGLFFENLLLINCYGLSRDLGWNFPSWSISAELFAYLVFFIAYVPRGAFSSSRKPHPWRPFLFSALCYLALWIIGLSLSQPDLSFRHSDFGFLRAMAGFFIGVGIAQLDFGRILKRRGAAADTFLELLLVAAATGLVSVSGSDYGLQMAVMLGFAVVVAYFSGQSQGLVSRLLDTRVMQYCGQISYSFYLWHMFAFLSCTELAKIVFHTEMTATDHVAGNAKWLVIIAAFSLTTVLSVLTYHLVEQPFRCWSKDYAARTWRREPSAAR</sequence>
<dbReference type="GO" id="GO:0016747">
    <property type="term" value="F:acyltransferase activity, transferring groups other than amino-acyl groups"/>
    <property type="evidence" value="ECO:0007669"/>
    <property type="project" value="InterPro"/>
</dbReference>
<evidence type="ECO:0000313" key="3">
    <source>
        <dbReference type="EMBL" id="MBN9671813.1"/>
    </source>
</evidence>
<feature type="transmembrane region" description="Helical" evidence="1">
    <location>
        <begin position="233"/>
        <end position="251"/>
    </location>
</feature>
<proteinExistence type="predicted"/>
<feature type="transmembrane region" description="Helical" evidence="1">
    <location>
        <begin position="76"/>
        <end position="98"/>
    </location>
</feature>
<comment type="caution">
    <text evidence="3">The sequence shown here is derived from an EMBL/GenBank/DDBJ whole genome shotgun (WGS) entry which is preliminary data.</text>
</comment>
<feature type="transmembrane region" description="Helical" evidence="1">
    <location>
        <begin position="174"/>
        <end position="191"/>
    </location>
</feature>
<feature type="domain" description="Acyltransferase 3" evidence="2">
    <location>
        <begin position="5"/>
        <end position="354"/>
    </location>
</feature>
<dbReference type="RefSeq" id="WP_207141668.1">
    <property type="nucleotide sequence ID" value="NZ_JAEKJZ010000003.1"/>
</dbReference>
<feature type="transmembrane region" description="Helical" evidence="1">
    <location>
        <begin position="140"/>
        <end position="162"/>
    </location>
</feature>
<feature type="transmembrane region" description="Helical" evidence="1">
    <location>
        <begin position="336"/>
        <end position="357"/>
    </location>
</feature>
<keyword evidence="3" id="KW-0012">Acyltransferase</keyword>
<keyword evidence="1" id="KW-0472">Membrane</keyword>
<feature type="transmembrane region" description="Helical" evidence="1">
    <location>
        <begin position="7"/>
        <end position="24"/>
    </location>
</feature>
<feature type="transmembrane region" description="Helical" evidence="1">
    <location>
        <begin position="203"/>
        <end position="221"/>
    </location>
</feature>
<keyword evidence="1" id="KW-0812">Transmembrane</keyword>
<evidence type="ECO:0000256" key="1">
    <source>
        <dbReference type="SAM" id="Phobius"/>
    </source>
</evidence>